<accession>A0A927F6Q1</accession>
<feature type="transmembrane region" description="Helical" evidence="1">
    <location>
        <begin position="140"/>
        <end position="159"/>
    </location>
</feature>
<keyword evidence="3" id="KW-1185">Reference proteome</keyword>
<protein>
    <recommendedName>
        <fullName evidence="4">DUF805 domain-containing protein</fullName>
    </recommendedName>
</protein>
<comment type="caution">
    <text evidence="2">The sequence shown here is derived from an EMBL/GenBank/DDBJ whole genome shotgun (WGS) entry which is preliminary data.</text>
</comment>
<sequence length="165" mass="19305">MHSTAYENWTNDRLARAATHERKQYEKAAIDLIRSELEKRKINSQMLADFERSTSNRPPHRTKGTWLMPRLLNRKQFFLRWSSWLVVFTAGMIGIVLALPDSRELREELSLFFLLIAVLYKIGCIHVPRARNAGLHPLMLLLFLVPLVNIGLYLFLFFAPPKRSR</sequence>
<organism evidence="2 3">
    <name type="scientific">Pelagicoccus enzymogenes</name>
    <dbReference type="NCBI Taxonomy" id="2773457"/>
    <lineage>
        <taxon>Bacteria</taxon>
        <taxon>Pseudomonadati</taxon>
        <taxon>Verrucomicrobiota</taxon>
        <taxon>Opitutia</taxon>
        <taxon>Puniceicoccales</taxon>
        <taxon>Pelagicoccaceae</taxon>
        <taxon>Pelagicoccus</taxon>
    </lineage>
</organism>
<name>A0A927F6Q1_9BACT</name>
<dbReference type="AlphaFoldDB" id="A0A927F6Q1"/>
<proteinExistence type="predicted"/>
<evidence type="ECO:0000313" key="3">
    <source>
        <dbReference type="Proteomes" id="UP000622317"/>
    </source>
</evidence>
<evidence type="ECO:0000313" key="2">
    <source>
        <dbReference type="EMBL" id="MBD5778236.1"/>
    </source>
</evidence>
<feature type="transmembrane region" description="Helical" evidence="1">
    <location>
        <begin position="111"/>
        <end position="128"/>
    </location>
</feature>
<feature type="transmembrane region" description="Helical" evidence="1">
    <location>
        <begin position="77"/>
        <end position="99"/>
    </location>
</feature>
<dbReference type="Proteomes" id="UP000622317">
    <property type="component" value="Unassembled WGS sequence"/>
</dbReference>
<dbReference type="RefSeq" id="WP_191615373.1">
    <property type="nucleotide sequence ID" value="NZ_JACYFG010000003.1"/>
</dbReference>
<keyword evidence="1" id="KW-0472">Membrane</keyword>
<gene>
    <name evidence="2" type="ORF">IEN85_01850</name>
</gene>
<evidence type="ECO:0000256" key="1">
    <source>
        <dbReference type="SAM" id="Phobius"/>
    </source>
</evidence>
<reference evidence="2" key="1">
    <citation type="submission" date="2020-09" db="EMBL/GenBank/DDBJ databases">
        <title>Pelagicoccus enzymogenes sp. nov. with an EPS production, isolated from marine sediment.</title>
        <authorList>
            <person name="Feng X."/>
        </authorList>
    </citation>
    <scope>NUCLEOTIDE SEQUENCE</scope>
    <source>
        <strain evidence="2">NFK12</strain>
    </source>
</reference>
<keyword evidence="1" id="KW-0812">Transmembrane</keyword>
<keyword evidence="1" id="KW-1133">Transmembrane helix</keyword>
<evidence type="ECO:0008006" key="4">
    <source>
        <dbReference type="Google" id="ProtNLM"/>
    </source>
</evidence>
<dbReference type="EMBL" id="JACYFG010000003">
    <property type="protein sequence ID" value="MBD5778236.1"/>
    <property type="molecule type" value="Genomic_DNA"/>
</dbReference>